<evidence type="ECO:0000313" key="1">
    <source>
        <dbReference type="EMBL" id="RSM86083.1"/>
    </source>
</evidence>
<comment type="caution">
    <text evidence="1">The sequence shown here is derived from an EMBL/GenBank/DDBJ whole genome shotgun (WGS) entry which is preliminary data.</text>
</comment>
<gene>
    <name evidence="1" type="ORF">DMH04_15585</name>
</gene>
<reference evidence="1 2" key="1">
    <citation type="submission" date="2018-05" db="EMBL/GenBank/DDBJ databases">
        <title>Evolution of GPA BGCs.</title>
        <authorList>
            <person name="Waglechner N."/>
            <person name="Wright G.D."/>
        </authorList>
    </citation>
    <scope>NUCLEOTIDE SEQUENCE [LARGE SCALE GENOMIC DNA]</scope>
    <source>
        <strain evidence="1 2">A82846</strain>
    </source>
</reference>
<dbReference type="AlphaFoldDB" id="A0A428ZDC7"/>
<dbReference type="Proteomes" id="UP000287547">
    <property type="component" value="Unassembled WGS sequence"/>
</dbReference>
<dbReference type="OrthoDB" id="157052at2"/>
<sequence>MRHGSYLGDKWIVEVSMRQMWHLLEPVHALVYYAPEVFDELARLGYEVDTRWPTYFPLRSAPLGPASAELVSATFYSFNPDMVAEHMSPAWDIASAADVVAARTRGMDRALRRLLGETDLTEAADLAKKVALAADTAGRPLAAANASLPWPEEPHLVLWHAATIIREHRGDGHIAALVTAGLDPVESLVSFAAIGAAPVEVFASRGWSEEQWAAAQGSLHERGWVDADGNATQEGKDGREAVERLTDELATAPWSVINPGRLAELVMPVTMAAVQSGLLPSKSTLGIRR</sequence>
<evidence type="ECO:0000313" key="2">
    <source>
        <dbReference type="Proteomes" id="UP000287547"/>
    </source>
</evidence>
<dbReference type="NCBIfam" id="NF047719">
    <property type="entry name" value="SCO6745_fam_HTH"/>
    <property type="match status" value="1"/>
</dbReference>
<evidence type="ECO:0008006" key="3">
    <source>
        <dbReference type="Google" id="ProtNLM"/>
    </source>
</evidence>
<dbReference type="InterPro" id="IPR054058">
    <property type="entry name" value="HTH_67"/>
</dbReference>
<dbReference type="EMBL" id="QHKI01000010">
    <property type="protein sequence ID" value="RSM86083.1"/>
    <property type="molecule type" value="Genomic_DNA"/>
</dbReference>
<dbReference type="Pfam" id="PF21863">
    <property type="entry name" value="HTH_67"/>
    <property type="match status" value="1"/>
</dbReference>
<accession>A0A428ZDC7</accession>
<name>A0A428ZDC7_KIBAR</name>
<organism evidence="1 2">
    <name type="scientific">Kibdelosporangium aridum</name>
    <dbReference type="NCBI Taxonomy" id="2030"/>
    <lineage>
        <taxon>Bacteria</taxon>
        <taxon>Bacillati</taxon>
        <taxon>Actinomycetota</taxon>
        <taxon>Actinomycetes</taxon>
        <taxon>Pseudonocardiales</taxon>
        <taxon>Pseudonocardiaceae</taxon>
        <taxon>Kibdelosporangium</taxon>
    </lineage>
</organism>
<proteinExistence type="predicted"/>
<protein>
    <recommendedName>
        <fullName evidence="3">SalK</fullName>
    </recommendedName>
</protein>